<feature type="transmembrane region" description="Helical" evidence="10">
    <location>
        <begin position="94"/>
        <end position="115"/>
    </location>
</feature>
<dbReference type="InterPro" id="IPR003691">
    <property type="entry name" value="FluC"/>
</dbReference>
<dbReference type="RefSeq" id="WP_322419865.1">
    <property type="nucleotide sequence ID" value="NZ_JAXQNN010000001.1"/>
</dbReference>
<protein>
    <recommendedName>
        <fullName evidence="10">Fluoride-specific ion channel FluC</fullName>
    </recommendedName>
</protein>
<feature type="binding site" evidence="10">
    <location>
        <position position="71"/>
    </location>
    <ligand>
        <name>Na(+)</name>
        <dbReference type="ChEBI" id="CHEBI:29101"/>
        <note>structural</note>
    </ligand>
</feature>
<evidence type="ECO:0000256" key="2">
    <source>
        <dbReference type="ARBA" id="ARBA00022475"/>
    </source>
</evidence>
<evidence type="ECO:0000313" key="12">
    <source>
        <dbReference type="Proteomes" id="UP001292084"/>
    </source>
</evidence>
<dbReference type="HAMAP" id="MF_00454">
    <property type="entry name" value="FluC"/>
    <property type="match status" value="1"/>
</dbReference>
<evidence type="ECO:0000256" key="10">
    <source>
        <dbReference type="HAMAP-Rule" id="MF_00454"/>
    </source>
</evidence>
<reference evidence="11 12" key="1">
    <citation type="submission" date="2023-12" db="EMBL/GenBank/DDBJ databases">
        <title>Jeotgalibacillus haloalkaliphilus sp. nov., a novel salt-tolerant bacteria, isolated from the estuary of the Fenhe River into the Yellow River.</title>
        <authorList>
            <person name="Li Y."/>
        </authorList>
    </citation>
    <scope>NUCLEOTIDE SEQUENCE [LARGE SCALE GENOMIC DNA]</scope>
    <source>
        <strain evidence="11 12">HH7-29</strain>
    </source>
</reference>
<keyword evidence="2 10" id="KW-1003">Cell membrane</keyword>
<evidence type="ECO:0000256" key="4">
    <source>
        <dbReference type="ARBA" id="ARBA00022989"/>
    </source>
</evidence>
<keyword evidence="10" id="KW-0479">Metal-binding</keyword>
<gene>
    <name evidence="10" type="primary">fluC</name>
    <name evidence="10" type="synonym">crcB</name>
    <name evidence="11" type="ORF">UFB30_01315</name>
</gene>
<comment type="activity regulation">
    <text evidence="10">Na(+) is not transported, but it plays an essential structural role and its presence is essential for fluoride channel function.</text>
</comment>
<keyword evidence="10" id="KW-0915">Sodium</keyword>
<evidence type="ECO:0000256" key="7">
    <source>
        <dbReference type="ARBA" id="ARBA00035120"/>
    </source>
</evidence>
<proteinExistence type="inferred from homology"/>
<feature type="binding site" evidence="10">
    <location>
        <position position="68"/>
    </location>
    <ligand>
        <name>Na(+)</name>
        <dbReference type="ChEBI" id="CHEBI:29101"/>
        <note>structural</note>
    </ligand>
</feature>
<keyword evidence="10" id="KW-0813">Transport</keyword>
<evidence type="ECO:0000256" key="8">
    <source>
        <dbReference type="ARBA" id="ARBA00035585"/>
    </source>
</evidence>
<comment type="function">
    <text evidence="9 10">Fluoride-specific ion channel. Important for reducing fluoride concentration in the cell, thus reducing its toxicity.</text>
</comment>
<evidence type="ECO:0000256" key="6">
    <source>
        <dbReference type="ARBA" id="ARBA00023303"/>
    </source>
</evidence>
<comment type="caution">
    <text evidence="11">The sequence shown here is derived from an EMBL/GenBank/DDBJ whole genome shotgun (WGS) entry which is preliminary data.</text>
</comment>
<organism evidence="11 12">
    <name type="scientific">Jeotgalibacillus haloalkalitolerans</name>
    <dbReference type="NCBI Taxonomy" id="3104292"/>
    <lineage>
        <taxon>Bacteria</taxon>
        <taxon>Bacillati</taxon>
        <taxon>Bacillota</taxon>
        <taxon>Bacilli</taxon>
        <taxon>Bacillales</taxon>
        <taxon>Caryophanaceae</taxon>
        <taxon>Jeotgalibacillus</taxon>
    </lineage>
</organism>
<comment type="similarity">
    <text evidence="7 10">Belongs to the fluoride channel Fluc/FEX (TC 1.A.43) family.</text>
</comment>
<evidence type="ECO:0000256" key="3">
    <source>
        <dbReference type="ARBA" id="ARBA00022692"/>
    </source>
</evidence>
<dbReference type="Pfam" id="PF02537">
    <property type="entry name" value="CRCB"/>
    <property type="match status" value="1"/>
</dbReference>
<evidence type="ECO:0000256" key="9">
    <source>
        <dbReference type="ARBA" id="ARBA00049940"/>
    </source>
</evidence>
<evidence type="ECO:0000256" key="5">
    <source>
        <dbReference type="ARBA" id="ARBA00023136"/>
    </source>
</evidence>
<keyword evidence="10" id="KW-0406">Ion transport</keyword>
<comment type="catalytic activity">
    <reaction evidence="8">
        <text>fluoride(in) = fluoride(out)</text>
        <dbReference type="Rhea" id="RHEA:76159"/>
        <dbReference type="ChEBI" id="CHEBI:17051"/>
    </reaction>
    <physiologicalReaction direction="left-to-right" evidence="8">
        <dbReference type="Rhea" id="RHEA:76160"/>
    </physiologicalReaction>
</comment>
<comment type="subcellular location">
    <subcellularLocation>
        <location evidence="1 10">Cell membrane</location>
        <topology evidence="1 10">Multi-pass membrane protein</topology>
    </subcellularLocation>
</comment>
<keyword evidence="3 10" id="KW-0812">Transmembrane</keyword>
<dbReference type="Proteomes" id="UP001292084">
    <property type="component" value="Unassembled WGS sequence"/>
</dbReference>
<keyword evidence="5 10" id="KW-0472">Membrane</keyword>
<dbReference type="EMBL" id="JAXQNN010000001">
    <property type="protein sequence ID" value="MDZ5710834.1"/>
    <property type="molecule type" value="Genomic_DNA"/>
</dbReference>
<dbReference type="PANTHER" id="PTHR28259">
    <property type="entry name" value="FLUORIDE EXPORT PROTEIN 1-RELATED"/>
    <property type="match status" value="1"/>
</dbReference>
<comment type="caution">
    <text evidence="10">Lacks conserved residue(s) required for the propagation of feature annotation.</text>
</comment>
<sequence length="116" mass="12449">MNLLLLGAGGFFGAIARYLLSTYGNRTSPFMPFGTMLVNLLGSFLLGMTIGFELSSAFNALFATGFLGAFTTFSTMQTEAVKLFDEKKRLRAALYLLMTFSGGTLFAALGFLIIAA</sequence>
<keyword evidence="4 10" id="KW-1133">Transmembrane helix</keyword>
<keyword evidence="6 10" id="KW-0407">Ion channel</keyword>
<dbReference type="PANTHER" id="PTHR28259:SF1">
    <property type="entry name" value="FLUORIDE EXPORT PROTEIN 1-RELATED"/>
    <property type="match status" value="1"/>
</dbReference>
<accession>A0ABU5KI57</accession>
<name>A0ABU5KI57_9BACL</name>
<keyword evidence="12" id="KW-1185">Reference proteome</keyword>
<evidence type="ECO:0000313" key="11">
    <source>
        <dbReference type="EMBL" id="MDZ5710834.1"/>
    </source>
</evidence>
<feature type="transmembrane region" description="Helical" evidence="10">
    <location>
        <begin position="40"/>
        <end position="73"/>
    </location>
</feature>
<evidence type="ECO:0000256" key="1">
    <source>
        <dbReference type="ARBA" id="ARBA00004651"/>
    </source>
</evidence>